<dbReference type="Gene3D" id="1.10.10.10">
    <property type="entry name" value="Winged helix-like DNA-binding domain superfamily/Winged helix DNA-binding domain"/>
    <property type="match status" value="1"/>
</dbReference>
<comment type="caution">
    <text evidence="1">The sequence shown here is derived from an EMBL/GenBank/DDBJ whole genome shotgun (WGS) entry which is preliminary data.</text>
</comment>
<dbReference type="InterPro" id="IPR036388">
    <property type="entry name" value="WH-like_DNA-bd_sf"/>
</dbReference>
<dbReference type="Proteomes" id="UP000488839">
    <property type="component" value="Unassembled WGS sequence"/>
</dbReference>
<accession>A0A7K1T2E4</accession>
<keyword evidence="2" id="KW-1185">Reference proteome</keyword>
<dbReference type="EMBL" id="WPOO01000001">
    <property type="protein sequence ID" value="MVN57767.1"/>
    <property type="molecule type" value="Genomic_DNA"/>
</dbReference>
<evidence type="ECO:0000313" key="1">
    <source>
        <dbReference type="EMBL" id="MVN57767.1"/>
    </source>
</evidence>
<protein>
    <recommendedName>
        <fullName evidence="3">MarR family transcriptional regulator</fullName>
    </recommendedName>
</protein>
<dbReference type="RefSeq" id="WP_198160960.1">
    <property type="nucleotide sequence ID" value="NZ_WPOO01000001.1"/>
</dbReference>
<sequence>MDDYSAGETIGFSAQLAAIYTELSRYSSLFCRARFGLSVTEYELLLCLWEAETPLGFNRLSDFLMLKTSTLWHMVPPVDRPVSSRGGKQR</sequence>
<dbReference type="AlphaFoldDB" id="A0A7K1T2E4"/>
<name>A0A7K1T2E4_9ACTN</name>
<dbReference type="SUPFAM" id="SSF46785">
    <property type="entry name" value="Winged helix' DNA-binding domain"/>
    <property type="match status" value="1"/>
</dbReference>
<gene>
    <name evidence="1" type="ORF">GO707_00730</name>
</gene>
<proteinExistence type="predicted"/>
<evidence type="ECO:0000313" key="2">
    <source>
        <dbReference type="Proteomes" id="UP000488839"/>
    </source>
</evidence>
<evidence type="ECO:0008006" key="3">
    <source>
        <dbReference type="Google" id="ProtNLM"/>
    </source>
</evidence>
<organism evidence="1 2">
    <name type="scientific">Adlercreutzia rubneri</name>
    <dbReference type="NCBI Taxonomy" id="2916441"/>
    <lineage>
        <taxon>Bacteria</taxon>
        <taxon>Bacillati</taxon>
        <taxon>Actinomycetota</taxon>
        <taxon>Coriobacteriia</taxon>
        <taxon>Eggerthellales</taxon>
        <taxon>Eggerthellaceae</taxon>
        <taxon>Adlercreutzia</taxon>
    </lineage>
</organism>
<reference evidence="1 2" key="1">
    <citation type="submission" date="2019-11" db="EMBL/GenBank/DDBJ databases">
        <title>Whole genome shotgun sequencing (WGS) data from Adlercreutzia equolifaciens ResAG-91, Eggerthella lenta MRI-F36, MRI-F37, MRI-F40, ResAG-49, ResAG-88, ResAG-121, ResAG-145, and Gordonibacter sp. ResAG-5, ResAG-26, ResAG-43, ResAG-50, ResAG-59.</title>
        <authorList>
            <person name="Stoll D.A."/>
            <person name="Danylec N."/>
            <person name="Franz C.M.A.P."/>
            <person name="Huch M."/>
        </authorList>
    </citation>
    <scope>NUCLEOTIDE SEQUENCE [LARGE SCALE GENOMIC DNA]</scope>
    <source>
        <strain evidence="1 2">ResAG-91</strain>
    </source>
</reference>
<dbReference type="InterPro" id="IPR036390">
    <property type="entry name" value="WH_DNA-bd_sf"/>
</dbReference>